<evidence type="ECO:0000259" key="2">
    <source>
        <dbReference type="Pfam" id="PF07238"/>
    </source>
</evidence>
<dbReference type="PIRSF" id="PIRSF028141">
    <property type="entry name" value="C-di-GMP_BP_PA4608"/>
    <property type="match status" value="1"/>
</dbReference>
<dbReference type="Gene3D" id="2.40.10.220">
    <property type="entry name" value="predicted glycosyltransferase like domains"/>
    <property type="match status" value="1"/>
</dbReference>
<evidence type="ECO:0000313" key="4">
    <source>
        <dbReference type="Proteomes" id="UP000008332"/>
    </source>
</evidence>
<feature type="domain" description="PilZ" evidence="2">
    <location>
        <begin position="9"/>
        <end position="105"/>
    </location>
</feature>
<dbReference type="SUPFAM" id="SSF141371">
    <property type="entry name" value="PilZ domain-like"/>
    <property type="match status" value="1"/>
</dbReference>
<dbReference type="OrthoDB" id="5298508at2"/>
<sequence length="125" mass="13962">MKTTPVKSLRHFSRIPFAAEVSLQLHDRTISVQLVDIALKGALVQTATAQPLVLQEKCRLVLPLTDGGEAIEMAGKIVHLEDQRVGIECQDIEVLSMTRLRRLLELNAGDADQMNRELSYLFARP</sequence>
<dbReference type="InterPro" id="IPR027021">
    <property type="entry name" value="C-di-GMP_BP_PA4608"/>
</dbReference>
<dbReference type="KEGG" id="rfr:Rfer_1417"/>
<keyword evidence="4" id="KW-1185">Reference proteome</keyword>
<name>Q21YK3_ALBFT</name>
<dbReference type="RefSeq" id="WP_011463718.1">
    <property type="nucleotide sequence ID" value="NC_007908.1"/>
</dbReference>
<dbReference type="Proteomes" id="UP000008332">
    <property type="component" value="Chromosome"/>
</dbReference>
<reference evidence="4" key="1">
    <citation type="submission" date="2006-02" db="EMBL/GenBank/DDBJ databases">
        <title>Complete sequence of chromosome of Rhodoferax ferrireducens DSM 15236.</title>
        <authorList>
            <person name="Copeland A."/>
            <person name="Lucas S."/>
            <person name="Lapidus A."/>
            <person name="Barry K."/>
            <person name="Detter J.C."/>
            <person name="Glavina del Rio T."/>
            <person name="Hammon N."/>
            <person name="Israni S."/>
            <person name="Pitluck S."/>
            <person name="Brettin T."/>
            <person name="Bruce D."/>
            <person name="Han C."/>
            <person name="Tapia R."/>
            <person name="Gilna P."/>
            <person name="Kiss H."/>
            <person name="Schmutz J."/>
            <person name="Larimer F."/>
            <person name="Land M."/>
            <person name="Kyrpides N."/>
            <person name="Ivanova N."/>
            <person name="Richardson P."/>
        </authorList>
    </citation>
    <scope>NUCLEOTIDE SEQUENCE [LARGE SCALE GENOMIC DNA]</scope>
    <source>
        <strain evidence="4">ATCC BAA-621 / DSM 15236 / T118</strain>
    </source>
</reference>
<dbReference type="GO" id="GO:0035438">
    <property type="term" value="F:cyclic-di-GMP binding"/>
    <property type="evidence" value="ECO:0007669"/>
    <property type="project" value="InterPro"/>
</dbReference>
<dbReference type="STRING" id="338969.Rfer_1417"/>
<comment type="subunit">
    <text evidence="1">Monomer in both c-di-GMP-bound and free forms.</text>
</comment>
<evidence type="ECO:0000313" key="3">
    <source>
        <dbReference type="EMBL" id="ABD69150.1"/>
    </source>
</evidence>
<dbReference type="AlphaFoldDB" id="Q21YK3"/>
<evidence type="ECO:0000256" key="1">
    <source>
        <dbReference type="PIRNR" id="PIRNR028141"/>
    </source>
</evidence>
<accession>Q21YK3</accession>
<organism evidence="3 4">
    <name type="scientific">Albidiferax ferrireducens (strain ATCC BAA-621 / DSM 15236 / T118)</name>
    <name type="common">Rhodoferax ferrireducens</name>
    <dbReference type="NCBI Taxonomy" id="338969"/>
    <lineage>
        <taxon>Bacteria</taxon>
        <taxon>Pseudomonadati</taxon>
        <taxon>Pseudomonadota</taxon>
        <taxon>Betaproteobacteria</taxon>
        <taxon>Burkholderiales</taxon>
        <taxon>Comamonadaceae</taxon>
        <taxon>Rhodoferax</taxon>
    </lineage>
</organism>
<comment type="function">
    <text evidence="1">Binds the second messenger bis-(3'-5') cyclic dimeric guanosine monophosphate (c-di-GMP). Can bind two c-di-GMP molecules per monomer. May play a role in bacterial second-messenger regulated processes. Binding to c-di-GMP induces a conformational change of the C- and N-termini resulting in the exposure of a highly negative surface on one side of the protein to a possible effector protein.</text>
</comment>
<dbReference type="HOGENOM" id="CLU_146776_0_0_4"/>
<proteinExistence type="predicted"/>
<dbReference type="EMBL" id="CP000267">
    <property type="protein sequence ID" value="ABD69150.1"/>
    <property type="molecule type" value="Genomic_DNA"/>
</dbReference>
<gene>
    <name evidence="3" type="ordered locus">Rfer_1417</name>
</gene>
<dbReference type="Pfam" id="PF07238">
    <property type="entry name" value="PilZ"/>
    <property type="match status" value="1"/>
</dbReference>
<keyword evidence="1" id="KW-0547">Nucleotide-binding</keyword>
<protein>
    <recommendedName>
        <fullName evidence="1">Cyclic diguanosine monophosphate-binding protein</fullName>
        <shortName evidence="1">c-di-GMP-binding protein</shortName>
    </recommendedName>
    <alternativeName>
        <fullName evidence="1">Pilz domain-containing protein</fullName>
    </alternativeName>
</protein>
<keyword evidence="1" id="KW-0973">c-di-GMP</keyword>
<dbReference type="InterPro" id="IPR009875">
    <property type="entry name" value="PilZ_domain"/>
</dbReference>